<sequence>MTSVMIASCVRAGNLPIFDSNKNPCRLTLQGISFFVVIFFAAQVNEEDEELRLEVKDTVFQLNQWKGTSENYEVLIVFLESKRHLALTASALQGISFFVVIFFAAQVNEEDEELRLEVKDTVFQLNQWKEISENYEVLIVFLESKRPLALTASVNEEDRELRHEVKDIAFQLNQWKRTEESYGTLFFFFESKRPLIKSSQENRRHWKKRRVVIEQECATISKEISVKVYESIVHHYELDKKVRGALMTKSQSDEGRPKPGLENLNTKTKTCVRHFRVELYEKIAWLTACKSEKKCFDSSWKKLWPIADSSNVEQRETKFFHLLNVSQAVQTQLNILQLSLFLLILKLYTDEEIISLVQNKPQDDSDLVETDEPENVLVSHSVATC</sequence>
<evidence type="ECO:0000313" key="1">
    <source>
        <dbReference type="EMBL" id="CAL1269868.1"/>
    </source>
</evidence>
<gene>
    <name evidence="1" type="ORF">LARSCL_LOCUS4981</name>
</gene>
<accession>A0AAV1ZDY5</accession>
<name>A0AAV1ZDY5_9ARAC</name>
<dbReference type="Proteomes" id="UP001497382">
    <property type="component" value="Unassembled WGS sequence"/>
</dbReference>
<proteinExistence type="predicted"/>
<protein>
    <submittedName>
        <fullName evidence="1">Uncharacterized protein</fullName>
    </submittedName>
</protein>
<dbReference type="EMBL" id="CAXIEN010000044">
    <property type="protein sequence ID" value="CAL1269868.1"/>
    <property type="molecule type" value="Genomic_DNA"/>
</dbReference>
<dbReference type="AlphaFoldDB" id="A0AAV1ZDY5"/>
<evidence type="ECO:0000313" key="2">
    <source>
        <dbReference type="Proteomes" id="UP001497382"/>
    </source>
</evidence>
<keyword evidence="2" id="KW-1185">Reference proteome</keyword>
<comment type="caution">
    <text evidence="1">The sequence shown here is derived from an EMBL/GenBank/DDBJ whole genome shotgun (WGS) entry which is preliminary data.</text>
</comment>
<organism evidence="1 2">
    <name type="scientific">Larinioides sclopetarius</name>
    <dbReference type="NCBI Taxonomy" id="280406"/>
    <lineage>
        <taxon>Eukaryota</taxon>
        <taxon>Metazoa</taxon>
        <taxon>Ecdysozoa</taxon>
        <taxon>Arthropoda</taxon>
        <taxon>Chelicerata</taxon>
        <taxon>Arachnida</taxon>
        <taxon>Araneae</taxon>
        <taxon>Araneomorphae</taxon>
        <taxon>Entelegynae</taxon>
        <taxon>Araneoidea</taxon>
        <taxon>Araneidae</taxon>
        <taxon>Larinioides</taxon>
    </lineage>
</organism>
<reference evidence="1 2" key="1">
    <citation type="submission" date="2024-04" db="EMBL/GenBank/DDBJ databases">
        <authorList>
            <person name="Rising A."/>
            <person name="Reimegard J."/>
            <person name="Sonavane S."/>
            <person name="Akerstrom W."/>
            <person name="Nylinder S."/>
            <person name="Hedman E."/>
            <person name="Kallberg Y."/>
        </authorList>
    </citation>
    <scope>NUCLEOTIDE SEQUENCE [LARGE SCALE GENOMIC DNA]</scope>
</reference>